<dbReference type="InterPro" id="IPR036647">
    <property type="entry name" value="GTF2I-like_rpt_sf"/>
</dbReference>
<dbReference type="AlphaFoldDB" id="A0A2Z6RDC8"/>
<gene>
    <name evidence="3" type="ORF">RclHR1_02450004</name>
</gene>
<keyword evidence="1" id="KW-0175">Coiled coil</keyword>
<evidence type="ECO:0000313" key="3">
    <source>
        <dbReference type="EMBL" id="GBB94951.1"/>
    </source>
</evidence>
<reference evidence="3 4" key="1">
    <citation type="submission" date="2017-11" db="EMBL/GenBank/DDBJ databases">
        <title>The genome of Rhizophagus clarus HR1 reveals common genetic basis of auxotrophy among arbuscular mycorrhizal fungi.</title>
        <authorList>
            <person name="Kobayashi Y."/>
        </authorList>
    </citation>
    <scope>NUCLEOTIDE SEQUENCE [LARGE SCALE GENOMIC DNA]</scope>
    <source>
        <strain evidence="3 4">HR1</strain>
    </source>
</reference>
<sequence length="830" mass="97008">MATKSFNVNSSESLILTDSDQYEINASICLLWTKFKGKLRNIAIQDQRAFINYGKHQDKIIIDLVKSSCTIVNKDILTEENNIEKLRKEFDLKESSIIKKYNDIIKNLEEKFSNSEIKANKAIQELQVYKMHLEKPINLEQTNANQSLVNTSSSSSSSSKTNVPNNSNSRDLNLILTNDVSLMKCKLDDDVNLIWEELNTRLHQKFGYAEEVKRSASSDDLNWAHITLPAYINWDRMKKLHPMLKFWLQKVNKRLKKLPKSSSSVFVNQPEINNIVVEEINEELSNEELNADTTTDSIKKEKALKKRNEKLEKFSRYGRELREKAIKIAHDRSQLVTNNSDSLIGHNRNLTQPFDVFSNEQIKIIDMPSAKKRVTQWIYQKQKSDQIELAFKAYKFYHRMNLIYIYEEFKQFVADKYNDDVDKQELLERQLERDLFCALQQITPRTERRRKESSKRLRDLINGGITFDQIVDVGMSVTDFEADNIYYMNFLTALDLQTIKDLYGSDDHIIIEPTNPKAMLNKLTENLNPDIFEKIQRLQEKHDLEIESLANELNLQSHFIKGVMKDYRAPAIKKTRKISGFNVWQNNWWENEGREMQILNSSAQQMCANSWKELDDDARNHFENEAKKLNNLKDDETFITNTKARKTRLDKVIQETRKMFRSLQATCGMEFITITVSNNNELRSHWFGTSVGEEFYRSYNILNEAIIPFRCFSILKKQEKDGIIKRTTGTSDTLENITDHSNLELILSNNINPAKPNSKETRDKVRAILRKKFEDDVQGGIIPYKNWKEQTLYKIVGWPSDVEFKDYANLNGDERSKVLESLDNIKFEFQ</sequence>
<evidence type="ECO:0000256" key="1">
    <source>
        <dbReference type="SAM" id="Coils"/>
    </source>
</evidence>
<protein>
    <submittedName>
        <fullName evidence="3">Uncharacterized protein</fullName>
    </submittedName>
</protein>
<organism evidence="3 4">
    <name type="scientific">Rhizophagus clarus</name>
    <dbReference type="NCBI Taxonomy" id="94130"/>
    <lineage>
        <taxon>Eukaryota</taxon>
        <taxon>Fungi</taxon>
        <taxon>Fungi incertae sedis</taxon>
        <taxon>Mucoromycota</taxon>
        <taxon>Glomeromycotina</taxon>
        <taxon>Glomeromycetes</taxon>
        <taxon>Glomerales</taxon>
        <taxon>Glomeraceae</taxon>
        <taxon>Rhizophagus</taxon>
    </lineage>
</organism>
<dbReference type="Proteomes" id="UP000247702">
    <property type="component" value="Unassembled WGS sequence"/>
</dbReference>
<accession>A0A2Z6RDC8</accession>
<keyword evidence="4" id="KW-1185">Reference proteome</keyword>
<comment type="caution">
    <text evidence="3">The sequence shown here is derived from an EMBL/GenBank/DDBJ whole genome shotgun (WGS) entry which is preliminary data.</text>
</comment>
<name>A0A2Z6RDC8_9GLOM</name>
<proteinExistence type="predicted"/>
<dbReference type="EMBL" id="BEXD01001613">
    <property type="protein sequence ID" value="GBB94951.1"/>
    <property type="molecule type" value="Genomic_DNA"/>
</dbReference>
<feature type="region of interest" description="Disordered" evidence="2">
    <location>
        <begin position="147"/>
        <end position="168"/>
    </location>
</feature>
<dbReference type="Gene3D" id="3.90.1460.10">
    <property type="entry name" value="GTF2I-like"/>
    <property type="match status" value="1"/>
</dbReference>
<evidence type="ECO:0000256" key="2">
    <source>
        <dbReference type="SAM" id="MobiDB-lite"/>
    </source>
</evidence>
<feature type="coiled-coil region" evidence="1">
    <location>
        <begin position="69"/>
        <end position="125"/>
    </location>
</feature>
<evidence type="ECO:0000313" key="4">
    <source>
        <dbReference type="Proteomes" id="UP000247702"/>
    </source>
</evidence>